<dbReference type="InterPro" id="IPR041095">
    <property type="entry name" value="EFG_II"/>
</dbReference>
<evidence type="ECO:0000256" key="3">
    <source>
        <dbReference type="ARBA" id="ARBA00022768"/>
    </source>
</evidence>
<comment type="function">
    <text evidence="8">Mitochondrial GTPase that catalyzes the GTP-dependent ribosomal translocation step during translation elongation. During this step, the ribosome changes from the pre-translocational (PRE) to the post-translocational (POST) state as the newly formed A-site-bound peptidyl-tRNA and P-site-bound deacylated tRNA move to the P and E sites, respectively. Catalyzes the coordinated movement of the two tRNA molecules, the mRNA and conformational changes in the ribosome.</text>
</comment>
<dbReference type="Gene3D" id="3.40.50.300">
    <property type="entry name" value="P-loop containing nucleotide triphosphate hydrolases"/>
    <property type="match status" value="1"/>
</dbReference>
<dbReference type="GO" id="GO:0003924">
    <property type="term" value="F:GTPase activity"/>
    <property type="evidence" value="ECO:0007669"/>
    <property type="project" value="UniProtKB-UniRule"/>
</dbReference>
<dbReference type="Proteomes" id="UP000010422">
    <property type="component" value="Unassembled WGS sequence"/>
</dbReference>
<dbReference type="VEuPathDB" id="FungiDB:PNEJI1_001599"/>
<dbReference type="Gene3D" id="3.30.70.870">
    <property type="entry name" value="Elongation Factor G (Translational Gtpase), domain 3"/>
    <property type="match status" value="1"/>
</dbReference>
<comment type="function">
    <text evidence="7">Catalyzes the GTP-dependent ribosomal translocation step during translation elongation. During this step, the ribosome changes from the pre-translocational (PRE) to the post-translocational (POST) state as the newly formed A-site-bound peptidyl-tRNA and P-site-bound deacylated tRNA move to the P and E sites, respectively. Catalyzes the coordinated movement of the two tRNA molecules, the mRNA and conformational changes in the ribosome.</text>
</comment>
<dbReference type="InterPro" id="IPR031157">
    <property type="entry name" value="G_TR_CS"/>
</dbReference>
<dbReference type="FunFam" id="3.30.230.10:FF:000003">
    <property type="entry name" value="Elongation factor G"/>
    <property type="match status" value="1"/>
</dbReference>
<dbReference type="SUPFAM" id="SSF50447">
    <property type="entry name" value="Translation proteins"/>
    <property type="match status" value="1"/>
</dbReference>
<dbReference type="FunFam" id="3.30.70.870:FF:000001">
    <property type="entry name" value="Elongation factor G"/>
    <property type="match status" value="1"/>
</dbReference>
<dbReference type="InterPro" id="IPR009022">
    <property type="entry name" value="EFG_III"/>
</dbReference>
<dbReference type="InterPro" id="IPR005517">
    <property type="entry name" value="Transl_elong_EFG/EF2_IV"/>
</dbReference>
<protein>
    <recommendedName>
        <fullName evidence="8">Elongation factor G, mitochondrial</fullName>
        <shortName evidence="8">EF-Gmt</shortName>
    </recommendedName>
    <alternativeName>
        <fullName evidence="8">Elongation factor G 1, mitochondrial</fullName>
        <shortName evidence="8">mEF-G 1</shortName>
    </alternativeName>
    <alternativeName>
        <fullName evidence="8">Elongation factor G1</fullName>
    </alternativeName>
</protein>
<feature type="coiled-coil region" evidence="9">
    <location>
        <begin position="375"/>
        <end position="402"/>
    </location>
</feature>
<comment type="similarity">
    <text evidence="8">Belongs to the GTP-binding elongation factor family. EF-G/EF-2 subfamily.</text>
</comment>
<dbReference type="SUPFAM" id="SSF54980">
    <property type="entry name" value="EF-G C-terminal domain-like"/>
    <property type="match status" value="2"/>
</dbReference>
<dbReference type="HAMAP" id="MF_00054_B">
    <property type="entry name" value="EF_G_EF_2_B"/>
    <property type="match status" value="1"/>
</dbReference>
<evidence type="ECO:0000256" key="9">
    <source>
        <dbReference type="SAM" id="Coils"/>
    </source>
</evidence>
<dbReference type="PROSITE" id="PS00301">
    <property type="entry name" value="G_TR_1"/>
    <property type="match status" value="1"/>
</dbReference>
<dbReference type="EMBL" id="CAKM01000151">
    <property type="protein sequence ID" value="CCJ29050.1"/>
    <property type="molecule type" value="Genomic_DNA"/>
</dbReference>
<dbReference type="Pfam" id="PF14492">
    <property type="entry name" value="EFG_III"/>
    <property type="match status" value="1"/>
</dbReference>
<accession>L0PBP8</accession>
<gene>
    <name evidence="8" type="primary">MEF1</name>
    <name evidence="11" type="ORF">PNEJI1_001599</name>
</gene>
<dbReference type="CDD" id="cd04091">
    <property type="entry name" value="mtEFG1_II_like"/>
    <property type="match status" value="1"/>
</dbReference>
<dbReference type="InterPro" id="IPR047872">
    <property type="entry name" value="EFG_IV"/>
</dbReference>
<keyword evidence="9" id="KW-0175">Coiled coil</keyword>
<dbReference type="STRING" id="1209962.L0PBP8"/>
<keyword evidence="5 8" id="KW-0496">Mitochondrion</keyword>
<keyword evidence="2 8" id="KW-0547">Nucleotide-binding</keyword>
<dbReference type="SUPFAM" id="SSF52540">
    <property type="entry name" value="P-loop containing nucleoside triphosphate hydrolases"/>
    <property type="match status" value="1"/>
</dbReference>
<dbReference type="CDD" id="cd01886">
    <property type="entry name" value="EF-G"/>
    <property type="match status" value="1"/>
</dbReference>
<dbReference type="NCBIfam" id="TIGR00484">
    <property type="entry name" value="EF-G"/>
    <property type="match status" value="1"/>
</dbReference>
<dbReference type="UniPathway" id="UPA00345"/>
<feature type="binding site" evidence="8">
    <location>
        <begin position="176"/>
        <end position="183"/>
    </location>
    <ligand>
        <name>GTP</name>
        <dbReference type="ChEBI" id="CHEBI:37565"/>
    </ligand>
</feature>
<keyword evidence="6 8" id="KW-0342">GTP-binding</keyword>
<dbReference type="GO" id="GO:0005525">
    <property type="term" value="F:GTP binding"/>
    <property type="evidence" value="ECO:0007669"/>
    <property type="project" value="UniProtKB-UniRule"/>
</dbReference>
<dbReference type="InterPro" id="IPR005225">
    <property type="entry name" value="Small_GTP-bd"/>
</dbReference>
<comment type="pathway">
    <text evidence="8">Protein biosynthesis; polypeptide chain elongation.</text>
</comment>
<dbReference type="SUPFAM" id="SSF54211">
    <property type="entry name" value="Ribosomal protein S5 domain 2-like"/>
    <property type="match status" value="1"/>
</dbReference>
<dbReference type="GO" id="GO:0070125">
    <property type="term" value="P:mitochondrial translational elongation"/>
    <property type="evidence" value="ECO:0007669"/>
    <property type="project" value="UniProtKB-UniRule"/>
</dbReference>
<dbReference type="Pfam" id="PF03144">
    <property type="entry name" value="GTP_EFTU_D2"/>
    <property type="match status" value="1"/>
</dbReference>
<evidence type="ECO:0000256" key="8">
    <source>
        <dbReference type="HAMAP-Rule" id="MF_03061"/>
    </source>
</evidence>
<dbReference type="FunFam" id="3.40.50.300:FF:000514">
    <property type="entry name" value="Ribosome-releasing factor 2, mitochondrial"/>
    <property type="match status" value="1"/>
</dbReference>
<evidence type="ECO:0000313" key="12">
    <source>
        <dbReference type="Proteomes" id="UP000010422"/>
    </source>
</evidence>
<dbReference type="PRINTS" id="PR00315">
    <property type="entry name" value="ELONGATNFCT"/>
</dbReference>
<dbReference type="InterPro" id="IPR000640">
    <property type="entry name" value="EFG_V-like"/>
</dbReference>
<name>L0PBP8_PNEJI</name>
<evidence type="ECO:0000256" key="5">
    <source>
        <dbReference type="ARBA" id="ARBA00023128"/>
    </source>
</evidence>
<dbReference type="InterPro" id="IPR009000">
    <property type="entry name" value="Transl_B-barrel_sf"/>
</dbReference>
<dbReference type="FunCoup" id="L0PBP8">
    <property type="interactions" value="266"/>
</dbReference>
<keyword evidence="3 8" id="KW-0251">Elongation factor</keyword>
<dbReference type="FunFam" id="2.40.30.10:FF:000022">
    <property type="entry name" value="Elongation factor G, mitochondrial"/>
    <property type="match status" value="1"/>
</dbReference>
<dbReference type="Gene3D" id="3.30.70.240">
    <property type="match status" value="1"/>
</dbReference>
<organism evidence="12">
    <name type="scientific">Pneumocystis jirovecii</name>
    <name type="common">Human pneumocystis pneumonia agent</name>
    <dbReference type="NCBI Taxonomy" id="42068"/>
    <lineage>
        <taxon>Eukaryota</taxon>
        <taxon>Fungi</taxon>
        <taxon>Dikarya</taxon>
        <taxon>Ascomycota</taxon>
        <taxon>Taphrinomycotina</taxon>
        <taxon>Pneumocystomycetes</taxon>
        <taxon>Pneumocystaceae</taxon>
        <taxon>Pneumocystis</taxon>
    </lineage>
</organism>
<comment type="subcellular location">
    <subcellularLocation>
        <location evidence="8">Mitochondrion</location>
    </subcellularLocation>
</comment>
<dbReference type="InterPro" id="IPR035647">
    <property type="entry name" value="EFG_III/V"/>
</dbReference>
<feature type="binding site" evidence="8">
    <location>
        <begin position="251"/>
        <end position="255"/>
    </location>
    <ligand>
        <name>GTP</name>
        <dbReference type="ChEBI" id="CHEBI:37565"/>
    </ligand>
</feature>
<dbReference type="Gene3D" id="3.30.230.10">
    <property type="match status" value="1"/>
</dbReference>
<proteinExistence type="inferred from homology"/>
<dbReference type="Pfam" id="PF03764">
    <property type="entry name" value="EFG_IV"/>
    <property type="match status" value="1"/>
</dbReference>
<dbReference type="InterPro" id="IPR014721">
    <property type="entry name" value="Ribsml_uS5_D2-typ_fold_subgr"/>
</dbReference>
<dbReference type="Gene3D" id="2.40.30.10">
    <property type="entry name" value="Translation factors"/>
    <property type="match status" value="1"/>
</dbReference>
<dbReference type="PANTHER" id="PTHR43636">
    <property type="entry name" value="ELONGATION FACTOR G, MITOCHONDRIAL"/>
    <property type="match status" value="1"/>
</dbReference>
<dbReference type="InterPro" id="IPR020568">
    <property type="entry name" value="Ribosomal_Su5_D2-typ_SF"/>
</dbReference>
<comment type="similarity">
    <text evidence="1">Belongs to the TRAFAC class translation factor GTPase superfamily. Classic translation factor GTPase family. EF-G/EF-2 subfamily.</text>
</comment>
<evidence type="ECO:0000256" key="2">
    <source>
        <dbReference type="ARBA" id="ARBA00022741"/>
    </source>
</evidence>
<dbReference type="InterPro" id="IPR000795">
    <property type="entry name" value="T_Tr_GTP-bd_dom"/>
</dbReference>
<dbReference type="NCBIfam" id="NF009381">
    <property type="entry name" value="PRK12740.1-5"/>
    <property type="match status" value="1"/>
</dbReference>
<comment type="caution">
    <text evidence="11">The sequence shown here is derived from an EMBL/GenBank/DDBJ whole genome shotgun (WGS) entry which is preliminary data.</text>
</comment>
<dbReference type="SMART" id="SM00889">
    <property type="entry name" value="EFG_IV"/>
    <property type="match status" value="1"/>
</dbReference>
<dbReference type="PROSITE" id="PS51722">
    <property type="entry name" value="G_TR_2"/>
    <property type="match status" value="1"/>
</dbReference>
<sequence>MSYSTINRRYLQIFEGLIIEMRLLLNFSDISHFDDILYQKIMDAIKPLIILKLQKEQIQKSKKKKTKDLIERDEFSINLSFVPTRNYYFLLKRINKFIFPLEGKDESIFKNFTEDQIIIESDIDNSQSFTKPALLTTYKKYDLYKKIVYVKVTFFFVFLTKFVERLKWQRNVGISAHIDSGKTTFTERILYYTGKIKNIHEVKGKDNIGAKMDFMDLEREKGITIQSAVTFCDWIKQKDGKKQKYYINIIDTPGHIDFTIEVERALRVLDGAVLVLCAVSGVQSQTITVDKQMKRYGIPRISFINKMDRIGSNPWRVIDQIKDKLKIEAASIHVPIFNDIGFIGVFDIIKMKAIYNEGHRGTKIVEKDEIPNDIINLVEEKRAELIETLANIDDEIAELFLEEKMPTEEQIYNAIRKTTLNNKFTPVLMGSALNDIAIQPALDAICDFLPSPIEVENIALDVSDNEKPVKLIPYDTEKFVGLAFKLEESKYGQLTYLRVYQGTLKRGDYIINVKTRKKIKVPRLVKMHSNEMEDVEKVGSGEICAIFGIDCASGDTFANESLTYSMTSMFVPEPVISLSLKQKGKESSNFSKALSKFQKEDPTFKVRFDHESKETIISGMGELHLDIYVERMKREYNVECILGKPQVAYRETITTRSTFNYTYKKQTGGAGQFGKVEGYIEPIIEGDPSNLNIEFLSTVTGGNIPTNFIPACEKGFKDALKSGLLIGSPVKGCRMVLEDGAAHSVDSSELAFHIATLNAFKEAYNKANPIILEPIMKLSVTADNEFSSAIINGLNKKKAVILNTDIRSDDFTVDVEIPLNNMFGYSTDLRASTQGKGEFTAEYIKHSKVPDHFQEASIISLYLLC</sequence>
<dbReference type="GO" id="GO:0003746">
    <property type="term" value="F:translation elongation factor activity"/>
    <property type="evidence" value="ECO:0007669"/>
    <property type="project" value="UniProtKB-UniRule"/>
</dbReference>
<feature type="domain" description="Tr-type G" evidence="10">
    <location>
        <begin position="167"/>
        <end position="453"/>
    </location>
</feature>
<evidence type="ECO:0000259" key="10">
    <source>
        <dbReference type="PROSITE" id="PS51722"/>
    </source>
</evidence>
<evidence type="ECO:0000256" key="7">
    <source>
        <dbReference type="ARBA" id="ARBA00024731"/>
    </source>
</evidence>
<dbReference type="GO" id="GO:0005759">
    <property type="term" value="C:mitochondrial matrix"/>
    <property type="evidence" value="ECO:0007669"/>
    <property type="project" value="UniProtKB-ARBA"/>
</dbReference>
<dbReference type="PANTHER" id="PTHR43636:SF2">
    <property type="entry name" value="ELONGATION FACTOR G, MITOCHONDRIAL"/>
    <property type="match status" value="1"/>
</dbReference>
<dbReference type="AlphaFoldDB" id="L0PBP8"/>
<dbReference type="InterPro" id="IPR027417">
    <property type="entry name" value="P-loop_NTPase"/>
</dbReference>
<dbReference type="InParanoid" id="L0PBP8"/>
<evidence type="ECO:0000256" key="6">
    <source>
        <dbReference type="ARBA" id="ARBA00023134"/>
    </source>
</evidence>
<dbReference type="CDD" id="cd16262">
    <property type="entry name" value="EFG_III"/>
    <property type="match status" value="1"/>
</dbReference>
<keyword evidence="4 8" id="KW-0648">Protein biosynthesis</keyword>
<reference evidence="11 12" key="1">
    <citation type="journal article" date="2012" name="MBio">
        <title>De novo assembly of the Pneumocystis jirovecii genome from a single bronchoalveolar lavage fluid specimen from a patient.</title>
        <authorList>
            <person name="Cisse O.H."/>
            <person name="Pagni M."/>
            <person name="Hauser P.M."/>
        </authorList>
    </citation>
    <scope>NUCLEOTIDE SEQUENCE [LARGE SCALE GENOMIC DNA]</scope>
    <source>
        <strain evidence="11 12">SE8</strain>
    </source>
</reference>
<dbReference type="FunFam" id="3.30.70.240:FF:000001">
    <property type="entry name" value="Elongation factor G"/>
    <property type="match status" value="1"/>
</dbReference>
<dbReference type="InterPro" id="IPR004540">
    <property type="entry name" value="Transl_elong_EFG/EF2"/>
</dbReference>
<dbReference type="InterPro" id="IPR004161">
    <property type="entry name" value="EFTu-like_2"/>
</dbReference>
<evidence type="ECO:0000313" key="11">
    <source>
        <dbReference type="EMBL" id="CCJ29050.1"/>
    </source>
</evidence>
<dbReference type="SMART" id="SM00838">
    <property type="entry name" value="EFG_C"/>
    <property type="match status" value="1"/>
</dbReference>
<dbReference type="NCBIfam" id="TIGR00231">
    <property type="entry name" value="small_GTP"/>
    <property type="match status" value="1"/>
</dbReference>
<dbReference type="Pfam" id="PF00679">
    <property type="entry name" value="EFG_C"/>
    <property type="match status" value="1"/>
</dbReference>
<evidence type="ECO:0000256" key="1">
    <source>
        <dbReference type="ARBA" id="ARBA00005870"/>
    </source>
</evidence>
<dbReference type="Pfam" id="PF00009">
    <property type="entry name" value="GTP_EFTU"/>
    <property type="match status" value="1"/>
</dbReference>
<dbReference type="CDD" id="cd01434">
    <property type="entry name" value="EFG_mtEFG1_IV"/>
    <property type="match status" value="1"/>
</dbReference>
<feature type="binding site" evidence="8">
    <location>
        <begin position="305"/>
        <end position="308"/>
    </location>
    <ligand>
        <name>GTP</name>
        <dbReference type="ChEBI" id="CHEBI:37565"/>
    </ligand>
</feature>
<evidence type="ECO:0000256" key="4">
    <source>
        <dbReference type="ARBA" id="ARBA00022917"/>
    </source>
</evidence>